<sequence>MVDDDFASPQYWTRHIRNRCVSPTAFASRIRPGQPLPRGGPGGGLTTSIEESLPDVEPVSLPMLRKDRPEPASLTAAVAQAFVSGMAVDWRAMLPAAALWSCRRMPLSDAAFGCPATVGPLTLPFGLAASDHALLARSWNCPSQARGVDGPSVDGVAPLVERPCREGVVVFPAPVLWSGHSRC</sequence>
<comment type="caution">
    <text evidence="2">The sequence shown here is derived from an EMBL/GenBank/DDBJ whole genome shotgun (WGS) entry which is preliminary data.</text>
</comment>
<evidence type="ECO:0000256" key="1">
    <source>
        <dbReference type="SAM" id="MobiDB-lite"/>
    </source>
</evidence>
<organism evidence="2">
    <name type="scientific">Mycobacterium xenopi 4042</name>
    <dbReference type="NCBI Taxonomy" id="1299334"/>
    <lineage>
        <taxon>Bacteria</taxon>
        <taxon>Bacillati</taxon>
        <taxon>Actinomycetota</taxon>
        <taxon>Actinomycetes</taxon>
        <taxon>Mycobacteriales</taxon>
        <taxon>Mycobacteriaceae</taxon>
        <taxon>Mycobacterium</taxon>
    </lineage>
</organism>
<reference evidence="2" key="1">
    <citation type="submission" date="2014-01" db="EMBL/GenBank/DDBJ databases">
        <authorList>
            <person name="Brown-Elliot B."/>
            <person name="Wallace R."/>
            <person name="Lenaerts A."/>
            <person name="Ordway D."/>
            <person name="DeGroote M.A."/>
            <person name="Parker T."/>
            <person name="Sizemore C."/>
            <person name="Tallon L.J."/>
            <person name="Sadzewicz L.K."/>
            <person name="Sengamalay N."/>
            <person name="Fraser C.M."/>
            <person name="Hine E."/>
            <person name="Shefchek K.A."/>
            <person name="Das S.P."/>
            <person name="Tettelin H."/>
        </authorList>
    </citation>
    <scope>NUCLEOTIDE SEQUENCE [LARGE SCALE GENOMIC DNA]</scope>
    <source>
        <strain evidence="2">4042</strain>
    </source>
</reference>
<keyword evidence="2" id="KW-0012">Acyltransferase</keyword>
<keyword evidence="2" id="KW-0808">Transferase</keyword>
<evidence type="ECO:0000313" key="2">
    <source>
        <dbReference type="EMBL" id="EUA12391.1"/>
    </source>
</evidence>
<gene>
    <name evidence="2" type="ORF">I553_3977</name>
</gene>
<dbReference type="EC" id="2.3.1.41" evidence="2"/>
<feature type="region of interest" description="Disordered" evidence="1">
    <location>
        <begin position="29"/>
        <end position="50"/>
    </location>
</feature>
<name>X7Z034_MYCXE</name>
<dbReference type="PATRIC" id="fig|1299334.3.peg.9029"/>
<dbReference type="EMBL" id="JAOB01000084">
    <property type="protein sequence ID" value="EUA12391.1"/>
    <property type="molecule type" value="Genomic_DNA"/>
</dbReference>
<protein>
    <submittedName>
        <fullName evidence="2">Phenolphthiocerol synthesis polyketide synthase type I Pks15/1 domain protein</fullName>
        <ecNumber evidence="2">2.3.1.41</ecNumber>
    </submittedName>
</protein>
<dbReference type="AlphaFoldDB" id="X7Z034"/>
<dbReference type="InterPro" id="IPR001227">
    <property type="entry name" value="Ac_transferase_dom_sf"/>
</dbReference>
<dbReference type="GO" id="GO:0004315">
    <property type="term" value="F:3-oxoacyl-[acyl-carrier-protein] synthase activity"/>
    <property type="evidence" value="ECO:0007669"/>
    <property type="project" value="UniProtKB-EC"/>
</dbReference>
<accession>X7Z034</accession>
<proteinExistence type="predicted"/>
<dbReference type="Gene3D" id="3.40.366.10">
    <property type="entry name" value="Malonyl-Coenzyme A Acyl Carrier Protein, domain 2"/>
    <property type="match status" value="1"/>
</dbReference>